<sequence length="63" mass="7101">MSTDAIRICLAQDLSAWTSYNVQLHDPPRLNLFPYPKAYLSGITFTSKENNIVPLMKAESIES</sequence>
<dbReference type="Proteomes" id="UP000561417">
    <property type="component" value="Unassembled WGS sequence"/>
</dbReference>
<accession>A0A840NW20</accession>
<evidence type="ECO:0000313" key="2">
    <source>
        <dbReference type="Proteomes" id="UP000561417"/>
    </source>
</evidence>
<name>A0A840NW20_9HYPH</name>
<comment type="caution">
    <text evidence="1">The sequence shown here is derived from an EMBL/GenBank/DDBJ whole genome shotgun (WGS) entry which is preliminary data.</text>
</comment>
<organism evidence="1 2">
    <name type="scientific">Bartonella callosciuri</name>
    <dbReference type="NCBI Taxonomy" id="686223"/>
    <lineage>
        <taxon>Bacteria</taxon>
        <taxon>Pseudomonadati</taxon>
        <taxon>Pseudomonadota</taxon>
        <taxon>Alphaproteobacteria</taxon>
        <taxon>Hyphomicrobiales</taxon>
        <taxon>Bartonellaceae</taxon>
        <taxon>Bartonella</taxon>
    </lineage>
</organism>
<reference evidence="1 2" key="1">
    <citation type="submission" date="2020-08" db="EMBL/GenBank/DDBJ databases">
        <title>Genomic Encyclopedia of Type Strains, Phase IV (KMG-IV): sequencing the most valuable type-strain genomes for metagenomic binning, comparative biology and taxonomic classification.</title>
        <authorList>
            <person name="Goeker M."/>
        </authorList>
    </citation>
    <scope>NUCLEOTIDE SEQUENCE [LARGE SCALE GENOMIC DNA]</scope>
    <source>
        <strain evidence="1 2">DSM 28538</strain>
    </source>
</reference>
<proteinExistence type="predicted"/>
<dbReference type="EMBL" id="JACHIM010000002">
    <property type="protein sequence ID" value="MBB5073472.1"/>
    <property type="molecule type" value="Genomic_DNA"/>
</dbReference>
<gene>
    <name evidence="1" type="ORF">HNQ69_000593</name>
</gene>
<evidence type="ECO:0000313" key="1">
    <source>
        <dbReference type="EMBL" id="MBB5073472.1"/>
    </source>
</evidence>
<keyword evidence="2" id="KW-1185">Reference proteome</keyword>
<protein>
    <submittedName>
        <fullName evidence="1">Uncharacterized protein involved in outer membrane biogenesis</fullName>
    </submittedName>
</protein>
<dbReference type="AlphaFoldDB" id="A0A840NW20"/>